<feature type="signal peptide" evidence="2">
    <location>
        <begin position="1"/>
        <end position="19"/>
    </location>
</feature>
<keyword evidence="4" id="KW-1185">Reference proteome</keyword>
<organism evidence="3 4">
    <name type="scientific">Flavobacterium chilense</name>
    <dbReference type="NCBI Taxonomy" id="946677"/>
    <lineage>
        <taxon>Bacteria</taxon>
        <taxon>Pseudomonadati</taxon>
        <taxon>Bacteroidota</taxon>
        <taxon>Flavobacteriia</taxon>
        <taxon>Flavobacteriales</taxon>
        <taxon>Flavobacteriaceae</taxon>
        <taxon>Flavobacterium</taxon>
    </lineage>
</organism>
<name>A0A1M7M406_9FLAO</name>
<evidence type="ECO:0000313" key="4">
    <source>
        <dbReference type="Proteomes" id="UP000184028"/>
    </source>
</evidence>
<feature type="region of interest" description="Disordered" evidence="1">
    <location>
        <begin position="176"/>
        <end position="197"/>
    </location>
</feature>
<evidence type="ECO:0008006" key="5">
    <source>
        <dbReference type="Google" id="ProtNLM"/>
    </source>
</evidence>
<dbReference type="STRING" id="946677.SAMN05444484_11156"/>
<evidence type="ECO:0000313" key="3">
    <source>
        <dbReference type="EMBL" id="SHM85363.1"/>
    </source>
</evidence>
<dbReference type="EMBL" id="FRBT01000011">
    <property type="protein sequence ID" value="SHM85363.1"/>
    <property type="molecule type" value="Genomic_DNA"/>
</dbReference>
<keyword evidence="2" id="KW-0732">Signal</keyword>
<dbReference type="AlphaFoldDB" id="A0A1M7M406"/>
<dbReference type="PROSITE" id="PS51257">
    <property type="entry name" value="PROKAR_LIPOPROTEIN"/>
    <property type="match status" value="1"/>
</dbReference>
<feature type="chain" id="PRO_5013359983" description="Lipoprotein" evidence="2">
    <location>
        <begin position="20"/>
        <end position="259"/>
    </location>
</feature>
<proteinExistence type="predicted"/>
<dbReference type="Proteomes" id="UP000184028">
    <property type="component" value="Unassembled WGS sequence"/>
</dbReference>
<accession>A0A1M7M406</accession>
<evidence type="ECO:0000256" key="2">
    <source>
        <dbReference type="SAM" id="SignalP"/>
    </source>
</evidence>
<reference evidence="4" key="1">
    <citation type="submission" date="2016-11" db="EMBL/GenBank/DDBJ databases">
        <authorList>
            <person name="Varghese N."/>
            <person name="Submissions S."/>
        </authorList>
    </citation>
    <scope>NUCLEOTIDE SEQUENCE [LARGE SCALE GENOMIC DNA]</scope>
    <source>
        <strain evidence="4">DSM 24724</strain>
    </source>
</reference>
<gene>
    <name evidence="3" type="ORF">SAMN05444484_11156</name>
</gene>
<evidence type="ECO:0000256" key="1">
    <source>
        <dbReference type="SAM" id="MobiDB-lite"/>
    </source>
</evidence>
<sequence length="259" mass="29312">MKKYLICFLVLFLIVSCTMKEKVVINEDGSGTFSYGFDMSGMFKMGMKSSDSTKKKQVIDTAFTFKELFDKAKDSIAKLPAADKAMLKVLENFKISMKVDEEKKQFEYNMVIGFKSLDSIQNMASPSETLETLALSDKKRLGALSAVPKTENKNTTSFSYDGKVFIKSVVPLKEDAKSKTPTKKKKKEKPGDDPFSKKMDEMLKECKYSIEYHFPKKIKTVSLKNAVIATDRKSFILDVPLENLPDNNVELGFKVIFEN</sequence>
<protein>
    <recommendedName>
        <fullName evidence="5">Lipoprotein</fullName>
    </recommendedName>
</protein>